<organism evidence="2 3">
    <name type="scientific">Ensete ventricosum</name>
    <name type="common">Abyssinian banana</name>
    <name type="synonym">Musa ensete</name>
    <dbReference type="NCBI Taxonomy" id="4639"/>
    <lineage>
        <taxon>Eukaryota</taxon>
        <taxon>Viridiplantae</taxon>
        <taxon>Streptophyta</taxon>
        <taxon>Embryophyta</taxon>
        <taxon>Tracheophyta</taxon>
        <taxon>Spermatophyta</taxon>
        <taxon>Magnoliopsida</taxon>
        <taxon>Liliopsida</taxon>
        <taxon>Zingiberales</taxon>
        <taxon>Musaceae</taxon>
        <taxon>Ensete</taxon>
    </lineage>
</organism>
<gene>
    <name evidence="2" type="ORF">B296_00049270</name>
</gene>
<accession>A0A444FGH6</accession>
<evidence type="ECO:0000313" key="2">
    <source>
        <dbReference type="EMBL" id="RRT54283.1"/>
    </source>
</evidence>
<keyword evidence="1" id="KW-1015">Disulfide bond</keyword>
<comment type="caution">
    <text evidence="2">The sequence shown here is derived from an EMBL/GenBank/DDBJ whole genome shotgun (WGS) entry which is preliminary data.</text>
</comment>
<dbReference type="AlphaFoldDB" id="A0A444FGH6"/>
<name>A0A444FGH6_ENSVE</name>
<proteinExistence type="predicted"/>
<evidence type="ECO:0000313" key="3">
    <source>
        <dbReference type="Proteomes" id="UP000287651"/>
    </source>
</evidence>
<dbReference type="Pfam" id="PF06747">
    <property type="entry name" value="CHCH"/>
    <property type="match status" value="1"/>
</dbReference>
<protein>
    <submittedName>
        <fullName evidence="2">Uncharacterized protein</fullName>
    </submittedName>
</protein>
<dbReference type="Proteomes" id="UP000287651">
    <property type="component" value="Unassembled WGS sequence"/>
</dbReference>
<dbReference type="EMBL" id="AMZH03010681">
    <property type="protein sequence ID" value="RRT54283.1"/>
    <property type="molecule type" value="Genomic_DNA"/>
</dbReference>
<dbReference type="InterPro" id="IPR010625">
    <property type="entry name" value="CHCH"/>
</dbReference>
<evidence type="ECO:0000256" key="1">
    <source>
        <dbReference type="ARBA" id="ARBA00023157"/>
    </source>
</evidence>
<sequence>FLTSCSSIIGRSGSRAACRSAPPRNPLQTACWTICCLLLIVLQLALHPHQLLLKEEDRCLAELAPQLQMVSMTLVLLLHMLEQHYWICQSAMARLNPLFECLVKQCINNYESDISKCQFYMDMLNECRRGSGAASR</sequence>
<reference evidence="2 3" key="1">
    <citation type="journal article" date="2014" name="Agronomy (Basel)">
        <title>A Draft Genome Sequence for Ensete ventricosum, the Drought-Tolerant Tree Against Hunger.</title>
        <authorList>
            <person name="Harrison J."/>
            <person name="Moore K.A."/>
            <person name="Paszkiewicz K."/>
            <person name="Jones T."/>
            <person name="Grant M."/>
            <person name="Ambacheew D."/>
            <person name="Muzemil S."/>
            <person name="Studholme D.J."/>
        </authorList>
    </citation>
    <scope>NUCLEOTIDE SEQUENCE [LARGE SCALE GENOMIC DNA]</scope>
</reference>
<feature type="non-terminal residue" evidence="2">
    <location>
        <position position="1"/>
    </location>
</feature>